<sequence length="63" mass="6989">MLSDEEGTWSRALGLPTFEAGGETLLRRVTLILRDGVIEHVFYPVFPPDRNAADVLAWLAAHP</sequence>
<comment type="caution">
    <text evidence="2">The sequence shown here is derived from an EMBL/GenBank/DDBJ whole genome shotgun (WGS) entry which is preliminary data.</text>
</comment>
<dbReference type="Proteomes" id="UP001596317">
    <property type="component" value="Unassembled WGS sequence"/>
</dbReference>
<dbReference type="EMBL" id="JBHSWB010000001">
    <property type="protein sequence ID" value="MFC6661471.1"/>
    <property type="molecule type" value="Genomic_DNA"/>
</dbReference>
<gene>
    <name evidence="2" type="ORF">ACFP90_14810</name>
</gene>
<dbReference type="InterPro" id="IPR013740">
    <property type="entry name" value="Redoxin"/>
</dbReference>
<organism evidence="2 3">
    <name type="scientific">Deinococcus multiflagellatus</name>
    <dbReference type="NCBI Taxonomy" id="1656887"/>
    <lineage>
        <taxon>Bacteria</taxon>
        <taxon>Thermotogati</taxon>
        <taxon>Deinococcota</taxon>
        <taxon>Deinococci</taxon>
        <taxon>Deinococcales</taxon>
        <taxon>Deinococcaceae</taxon>
        <taxon>Deinococcus</taxon>
    </lineage>
</organism>
<evidence type="ECO:0000313" key="3">
    <source>
        <dbReference type="Proteomes" id="UP001596317"/>
    </source>
</evidence>
<dbReference type="Pfam" id="PF08534">
    <property type="entry name" value="Redoxin"/>
    <property type="match status" value="1"/>
</dbReference>
<dbReference type="Gene3D" id="3.40.30.10">
    <property type="entry name" value="Glutaredoxin"/>
    <property type="match status" value="1"/>
</dbReference>
<evidence type="ECO:0000259" key="1">
    <source>
        <dbReference type="Pfam" id="PF08534"/>
    </source>
</evidence>
<accession>A0ABW1ZKL2</accession>
<evidence type="ECO:0000313" key="2">
    <source>
        <dbReference type="EMBL" id="MFC6661471.1"/>
    </source>
</evidence>
<dbReference type="InterPro" id="IPR036249">
    <property type="entry name" value="Thioredoxin-like_sf"/>
</dbReference>
<reference evidence="3" key="1">
    <citation type="journal article" date="2019" name="Int. J. Syst. Evol. Microbiol.">
        <title>The Global Catalogue of Microorganisms (GCM) 10K type strain sequencing project: providing services to taxonomists for standard genome sequencing and annotation.</title>
        <authorList>
            <consortium name="The Broad Institute Genomics Platform"/>
            <consortium name="The Broad Institute Genome Sequencing Center for Infectious Disease"/>
            <person name="Wu L."/>
            <person name="Ma J."/>
        </authorList>
    </citation>
    <scope>NUCLEOTIDE SEQUENCE [LARGE SCALE GENOMIC DNA]</scope>
    <source>
        <strain evidence="3">CCUG 63830</strain>
    </source>
</reference>
<dbReference type="RefSeq" id="WP_380058270.1">
    <property type="nucleotide sequence ID" value="NZ_JBHSWB010000001.1"/>
</dbReference>
<dbReference type="SUPFAM" id="SSF52833">
    <property type="entry name" value="Thioredoxin-like"/>
    <property type="match status" value="1"/>
</dbReference>
<keyword evidence="3" id="KW-1185">Reference proteome</keyword>
<name>A0ABW1ZKL2_9DEIO</name>
<protein>
    <submittedName>
        <fullName evidence="2">Redoxin family protein</fullName>
    </submittedName>
</protein>
<feature type="domain" description="Redoxin" evidence="1">
    <location>
        <begin position="1"/>
        <end position="56"/>
    </location>
</feature>
<proteinExistence type="predicted"/>